<keyword evidence="2" id="KW-1185">Reference proteome</keyword>
<protein>
    <submittedName>
        <fullName evidence="1">Uncharacterized protein</fullName>
    </submittedName>
</protein>
<organism evidence="1 2">
    <name type="scientific">Volvox africanus</name>
    <dbReference type="NCBI Taxonomy" id="51714"/>
    <lineage>
        <taxon>Eukaryota</taxon>
        <taxon>Viridiplantae</taxon>
        <taxon>Chlorophyta</taxon>
        <taxon>core chlorophytes</taxon>
        <taxon>Chlorophyceae</taxon>
        <taxon>CS clade</taxon>
        <taxon>Chlamydomonadales</taxon>
        <taxon>Volvocaceae</taxon>
        <taxon>Volvox</taxon>
    </lineage>
</organism>
<gene>
    <name evidence="1" type="ORF">Vafri_7249</name>
</gene>
<evidence type="ECO:0000313" key="2">
    <source>
        <dbReference type="Proteomes" id="UP000747399"/>
    </source>
</evidence>
<proteinExistence type="predicted"/>
<name>A0A8J4B4D9_9CHLO</name>
<dbReference type="AlphaFoldDB" id="A0A8J4B4D9"/>
<accession>A0A8J4B4D9</accession>
<feature type="non-terminal residue" evidence="1">
    <location>
        <position position="99"/>
    </location>
</feature>
<dbReference type="Proteomes" id="UP000747399">
    <property type="component" value="Unassembled WGS sequence"/>
</dbReference>
<comment type="caution">
    <text evidence="1">The sequence shown here is derived from an EMBL/GenBank/DDBJ whole genome shotgun (WGS) entry which is preliminary data.</text>
</comment>
<sequence>MLLQSAGALALRPSILSSPSAGSVWGGCATANAGACSWPSAAAGGCSTSCGKMAPGGNTSGTDVPPGACKMMGATTGTDWGPDCNSKDCPSVPLPRQLS</sequence>
<dbReference type="EMBL" id="BNCO01000010">
    <property type="protein sequence ID" value="GIL51187.1"/>
    <property type="molecule type" value="Genomic_DNA"/>
</dbReference>
<reference evidence="1" key="1">
    <citation type="journal article" date="2021" name="Proc. Natl. Acad. Sci. U.S.A.">
        <title>Three genomes in the algal genus Volvox reveal the fate of a haploid sex-determining region after a transition to homothallism.</title>
        <authorList>
            <person name="Yamamoto K."/>
            <person name="Hamaji T."/>
            <person name="Kawai-Toyooka H."/>
            <person name="Matsuzaki R."/>
            <person name="Takahashi F."/>
            <person name="Nishimura Y."/>
            <person name="Kawachi M."/>
            <person name="Noguchi H."/>
            <person name="Minakuchi Y."/>
            <person name="Umen J.G."/>
            <person name="Toyoda A."/>
            <person name="Nozaki H."/>
        </authorList>
    </citation>
    <scope>NUCLEOTIDE SEQUENCE</scope>
    <source>
        <strain evidence="1">NIES-3780</strain>
    </source>
</reference>
<evidence type="ECO:0000313" key="1">
    <source>
        <dbReference type="EMBL" id="GIL51187.1"/>
    </source>
</evidence>